<dbReference type="EMBL" id="FNAB01000001">
    <property type="protein sequence ID" value="SDC49736.1"/>
    <property type="molecule type" value="Genomic_DNA"/>
</dbReference>
<accession>A0A1G6M446</accession>
<protein>
    <submittedName>
        <fullName evidence="1">Uncharacterized protein</fullName>
    </submittedName>
</protein>
<evidence type="ECO:0000313" key="1">
    <source>
        <dbReference type="EMBL" id="SDC49736.1"/>
    </source>
</evidence>
<proteinExistence type="predicted"/>
<organism evidence="1 2">
    <name type="scientific">Rhodococcus tukisamuensis</name>
    <dbReference type="NCBI Taxonomy" id="168276"/>
    <lineage>
        <taxon>Bacteria</taxon>
        <taxon>Bacillati</taxon>
        <taxon>Actinomycetota</taxon>
        <taxon>Actinomycetes</taxon>
        <taxon>Mycobacteriales</taxon>
        <taxon>Nocardiaceae</taxon>
        <taxon>Rhodococcus</taxon>
    </lineage>
</organism>
<keyword evidence="2" id="KW-1185">Reference proteome</keyword>
<gene>
    <name evidence="1" type="ORF">SAMN05444580_10143</name>
</gene>
<name>A0A1G6M446_9NOCA</name>
<sequence length="244" mass="25402">MGGHLMRAGGAVLAALTIAAGGMTVGVGTAGAASSSGHWDTHCPPPYLGWPSSAELLTPCDGQEFGSVVKVGDTYLGYYGPDGAAPGEEVKFRMWFSLEYPLDSNPTPDVSQPDRVITTVTHHVPRGMEFRAVEVTSGSRRLDQTTAVDPVTGDVTITAPGDGWVIPNDATLNTIYMTMTYRVTEVGEDGTSRITFTGTDSPVSGKWAATGNTRSHQEFMEGPFGSASLGITALVGAVLGDTGS</sequence>
<dbReference type="Proteomes" id="UP000199417">
    <property type="component" value="Unassembled WGS sequence"/>
</dbReference>
<evidence type="ECO:0000313" key="2">
    <source>
        <dbReference type="Proteomes" id="UP000199417"/>
    </source>
</evidence>
<reference evidence="1 2" key="1">
    <citation type="submission" date="2016-10" db="EMBL/GenBank/DDBJ databases">
        <authorList>
            <person name="de Groot N.N."/>
        </authorList>
    </citation>
    <scope>NUCLEOTIDE SEQUENCE [LARGE SCALE GENOMIC DNA]</scope>
    <source>
        <strain evidence="1 2">JCM 11308</strain>
    </source>
</reference>
<dbReference type="RefSeq" id="WP_139191100.1">
    <property type="nucleotide sequence ID" value="NZ_FNAB01000001.1"/>
</dbReference>
<dbReference type="AlphaFoldDB" id="A0A1G6M446"/>